<keyword evidence="3" id="KW-1185">Reference proteome</keyword>
<dbReference type="AlphaFoldDB" id="A0A7J6V446"/>
<sequence length="267" mass="29769">FNLKQDPTFAPVWIDLPGLPLEFFHPALLKVIGDDIGKFLAVAKDTVCRTRPGVARICAEINIHEDLPTSIWLEGPSYPGFWQPIFYPNFLYCSHCYKIGHSLDNCFKKNGRPVEKGKQKEGNQSALGTEKNPTRLGQWQTQRPKQVYKQVADYNNVNMAGTSGSKNSHGQEKEVSGSEKVMANNSFAVLNTIEEEETFATDKSKEDQAVNAKVLSEAGEEVEEETVQIQGIAKFVEGVFQEAETLPQDLGSEELNPEKEVPLPQEL</sequence>
<reference evidence="2 3" key="1">
    <citation type="submission" date="2020-06" db="EMBL/GenBank/DDBJ databases">
        <title>Transcriptomic and genomic resources for Thalictrum thalictroides and T. hernandezii: Facilitating candidate gene discovery in an emerging model plant lineage.</title>
        <authorList>
            <person name="Arias T."/>
            <person name="Riano-Pachon D.M."/>
            <person name="Di Stilio V.S."/>
        </authorList>
    </citation>
    <scope>NUCLEOTIDE SEQUENCE [LARGE SCALE GENOMIC DNA]</scope>
    <source>
        <strain evidence="3">cv. WT478/WT964</strain>
        <tissue evidence="2">Leaves</tissue>
    </source>
</reference>
<protein>
    <recommendedName>
        <fullName evidence="4">DUF4283 domain-containing protein</fullName>
    </recommendedName>
</protein>
<feature type="non-terminal residue" evidence="2">
    <location>
        <position position="1"/>
    </location>
</feature>
<dbReference type="PANTHER" id="PTHR31286">
    <property type="entry name" value="GLYCINE-RICH CELL WALL STRUCTURAL PROTEIN 1.8-LIKE"/>
    <property type="match status" value="1"/>
</dbReference>
<dbReference type="InterPro" id="IPR040256">
    <property type="entry name" value="At4g02000-like"/>
</dbReference>
<evidence type="ECO:0000256" key="1">
    <source>
        <dbReference type="SAM" id="MobiDB-lite"/>
    </source>
</evidence>
<dbReference type="EMBL" id="JABWDY010038763">
    <property type="protein sequence ID" value="KAF5179438.1"/>
    <property type="molecule type" value="Genomic_DNA"/>
</dbReference>
<organism evidence="2 3">
    <name type="scientific">Thalictrum thalictroides</name>
    <name type="common">Rue-anemone</name>
    <name type="synonym">Anemone thalictroides</name>
    <dbReference type="NCBI Taxonomy" id="46969"/>
    <lineage>
        <taxon>Eukaryota</taxon>
        <taxon>Viridiplantae</taxon>
        <taxon>Streptophyta</taxon>
        <taxon>Embryophyta</taxon>
        <taxon>Tracheophyta</taxon>
        <taxon>Spermatophyta</taxon>
        <taxon>Magnoliopsida</taxon>
        <taxon>Ranunculales</taxon>
        <taxon>Ranunculaceae</taxon>
        <taxon>Thalictroideae</taxon>
        <taxon>Thalictrum</taxon>
    </lineage>
</organism>
<dbReference type="OrthoDB" id="1939300at2759"/>
<proteinExistence type="predicted"/>
<accession>A0A7J6V446</accession>
<evidence type="ECO:0000313" key="2">
    <source>
        <dbReference type="EMBL" id="KAF5179438.1"/>
    </source>
</evidence>
<feature type="region of interest" description="Disordered" evidence="1">
    <location>
        <begin position="244"/>
        <end position="267"/>
    </location>
</feature>
<comment type="caution">
    <text evidence="2">The sequence shown here is derived from an EMBL/GenBank/DDBJ whole genome shotgun (WGS) entry which is preliminary data.</text>
</comment>
<gene>
    <name evidence="2" type="ORF">FRX31_030975</name>
</gene>
<feature type="region of interest" description="Disordered" evidence="1">
    <location>
        <begin position="113"/>
        <end position="134"/>
    </location>
</feature>
<feature type="non-terminal residue" evidence="2">
    <location>
        <position position="267"/>
    </location>
</feature>
<dbReference type="PANTHER" id="PTHR31286:SF180">
    <property type="entry name" value="OS10G0362600 PROTEIN"/>
    <property type="match status" value="1"/>
</dbReference>
<evidence type="ECO:0000313" key="3">
    <source>
        <dbReference type="Proteomes" id="UP000554482"/>
    </source>
</evidence>
<name>A0A7J6V446_THATH</name>
<dbReference type="Proteomes" id="UP000554482">
    <property type="component" value="Unassembled WGS sequence"/>
</dbReference>
<evidence type="ECO:0008006" key="4">
    <source>
        <dbReference type="Google" id="ProtNLM"/>
    </source>
</evidence>